<name>A0ABQ0TJY6_9BACL</name>
<dbReference type="Proteomes" id="UP000319578">
    <property type="component" value="Unassembled WGS sequence"/>
</dbReference>
<proteinExistence type="predicted"/>
<reference evidence="1 2" key="1">
    <citation type="submission" date="2019-06" db="EMBL/GenBank/DDBJ databases">
        <title>Whole genome shotgun sequence of Brevibacillus reuszeri NBRC 15719.</title>
        <authorList>
            <person name="Hosoyama A."/>
            <person name="Uohara A."/>
            <person name="Ohji S."/>
            <person name="Ichikawa N."/>
        </authorList>
    </citation>
    <scope>NUCLEOTIDE SEQUENCE [LARGE SCALE GENOMIC DNA]</scope>
    <source>
        <strain evidence="1 2">NBRC 15719</strain>
    </source>
</reference>
<keyword evidence="2" id="KW-1185">Reference proteome</keyword>
<comment type="caution">
    <text evidence="1">The sequence shown here is derived from an EMBL/GenBank/DDBJ whole genome shotgun (WGS) entry which is preliminary data.</text>
</comment>
<protein>
    <submittedName>
        <fullName evidence="1">Uncharacterized protein</fullName>
    </submittedName>
</protein>
<evidence type="ECO:0000313" key="2">
    <source>
        <dbReference type="Proteomes" id="UP000319578"/>
    </source>
</evidence>
<dbReference type="EMBL" id="BJON01000008">
    <property type="protein sequence ID" value="GED68228.1"/>
    <property type="molecule type" value="Genomic_DNA"/>
</dbReference>
<evidence type="ECO:0000313" key="1">
    <source>
        <dbReference type="EMBL" id="GED68228.1"/>
    </source>
</evidence>
<sequence>MNFTFSKPVGATSVKVECTENGGTRWVTYPSSLNEESTTFQIFINESYTFNMRIKLVVEGGMRAGDSNVVHFVLNH</sequence>
<gene>
    <name evidence="1" type="ORF">BRE01_19300</name>
</gene>
<accession>A0ABQ0TJY6</accession>
<organism evidence="1 2">
    <name type="scientific">Brevibacillus reuszeri</name>
    <dbReference type="NCBI Taxonomy" id="54915"/>
    <lineage>
        <taxon>Bacteria</taxon>
        <taxon>Bacillati</taxon>
        <taxon>Bacillota</taxon>
        <taxon>Bacilli</taxon>
        <taxon>Bacillales</taxon>
        <taxon>Paenibacillaceae</taxon>
        <taxon>Brevibacillus</taxon>
    </lineage>
</organism>